<evidence type="ECO:0000259" key="8">
    <source>
        <dbReference type="PROSITE" id="PS51918"/>
    </source>
</evidence>
<feature type="binding site" evidence="5">
    <location>
        <position position="57"/>
    </location>
    <ligand>
        <name>[4Fe-4S] cluster</name>
        <dbReference type="ChEBI" id="CHEBI:49883"/>
        <note>4Fe-4S-S-AdoMet</note>
    </ligand>
</feature>
<evidence type="ECO:0000256" key="4">
    <source>
        <dbReference type="ARBA" id="ARBA00023014"/>
    </source>
</evidence>
<dbReference type="EMBL" id="CP015518">
    <property type="protein sequence ID" value="APG25840.1"/>
    <property type="molecule type" value="Genomic_DNA"/>
</dbReference>
<evidence type="ECO:0000313" key="10">
    <source>
        <dbReference type="Proteomes" id="UP000182264"/>
    </source>
</evidence>
<dbReference type="InterPro" id="IPR058240">
    <property type="entry name" value="rSAM_sf"/>
</dbReference>
<feature type="domain" description="Radical SAM core" evidence="8">
    <location>
        <begin position="39"/>
        <end position="266"/>
    </location>
</feature>
<feature type="binding site" evidence="6">
    <location>
        <position position="127"/>
    </location>
    <ligand>
        <name>(3R)-3-methyl-D-ornithine</name>
        <dbReference type="ChEBI" id="CHEBI:64642"/>
    </ligand>
</feature>
<dbReference type="STRING" id="29542.A6070_07110"/>
<feature type="binding site" evidence="5">
    <location>
        <position position="60"/>
    </location>
    <ligand>
        <name>[4Fe-4S] cluster</name>
        <dbReference type="ChEBI" id="CHEBI:49883"/>
        <note>4Fe-4S-S-AdoMet</note>
    </ligand>
</feature>
<keyword evidence="4 5" id="KW-0411">Iron-sulfur</keyword>
<dbReference type="GO" id="GO:0046872">
    <property type="term" value="F:metal ion binding"/>
    <property type="evidence" value="ECO:0007669"/>
    <property type="project" value="UniProtKB-KW"/>
</dbReference>
<dbReference type="GO" id="GO:0016740">
    <property type="term" value="F:transferase activity"/>
    <property type="evidence" value="ECO:0007669"/>
    <property type="project" value="TreeGrafter"/>
</dbReference>
<organism evidence="9 10">
    <name type="scientific">Syntrophotalea acetylenica</name>
    <name type="common">Pelobacter acetylenicus</name>
    <dbReference type="NCBI Taxonomy" id="29542"/>
    <lineage>
        <taxon>Bacteria</taxon>
        <taxon>Pseudomonadati</taxon>
        <taxon>Thermodesulfobacteriota</taxon>
        <taxon>Desulfuromonadia</taxon>
        <taxon>Desulfuromonadales</taxon>
        <taxon>Syntrophotaleaceae</taxon>
        <taxon>Syntrophotalea</taxon>
    </lineage>
</organism>
<dbReference type="InterPro" id="IPR006638">
    <property type="entry name" value="Elp3/MiaA/NifB-like_rSAM"/>
</dbReference>
<keyword evidence="1 5" id="KW-0949">S-adenosyl-L-methionine</keyword>
<dbReference type="SFLD" id="SFLDG01060">
    <property type="entry name" value="BATS_domain_containing"/>
    <property type="match status" value="1"/>
</dbReference>
<dbReference type="PIRSF" id="PIRSF004762">
    <property type="entry name" value="CHP00423"/>
    <property type="match status" value="1"/>
</dbReference>
<dbReference type="Pfam" id="PF04055">
    <property type="entry name" value="Radical_SAM"/>
    <property type="match status" value="1"/>
</dbReference>
<accession>A0A1L3GIX7</accession>
<keyword evidence="10" id="KW-1185">Reference proteome</keyword>
<comment type="cofactor">
    <cofactor evidence="5">
        <name>[4Fe-4S] cluster</name>
        <dbReference type="ChEBI" id="CHEBI:49883"/>
    </cofactor>
    <text evidence="5">Binds 1 [4Fe-4S] cluster. The cluster is coordinated with 3 cysteines and an exchangeable S-adenosyl-L-methionine.</text>
</comment>
<evidence type="ECO:0000256" key="6">
    <source>
        <dbReference type="PIRSR" id="PIRSR004762-2"/>
    </source>
</evidence>
<dbReference type="NCBIfam" id="TIGR03956">
    <property type="entry name" value="rSAM_HydE"/>
    <property type="match status" value="1"/>
</dbReference>
<dbReference type="InterPro" id="IPR007197">
    <property type="entry name" value="rSAM"/>
</dbReference>
<dbReference type="AlphaFoldDB" id="A0A1L3GIX7"/>
<dbReference type="InterPro" id="IPR013785">
    <property type="entry name" value="Aldolase_TIM"/>
</dbReference>
<evidence type="ECO:0000256" key="2">
    <source>
        <dbReference type="ARBA" id="ARBA00022723"/>
    </source>
</evidence>
<feature type="region of interest" description="Disordered" evidence="7">
    <location>
        <begin position="334"/>
        <end position="360"/>
    </location>
</feature>
<dbReference type="InterPro" id="IPR034422">
    <property type="entry name" value="HydE/PylB-like"/>
</dbReference>
<feature type="binding site" evidence="6">
    <location>
        <position position="152"/>
    </location>
    <ligand>
        <name>S-adenosyl-L-methionine</name>
        <dbReference type="ChEBI" id="CHEBI:59789"/>
    </ligand>
</feature>
<dbReference type="CDD" id="cd01335">
    <property type="entry name" value="Radical_SAM"/>
    <property type="match status" value="1"/>
</dbReference>
<dbReference type="Proteomes" id="UP000182264">
    <property type="component" value="Chromosome"/>
</dbReference>
<name>A0A1L3GIX7_SYNAC</name>
<keyword evidence="3 5" id="KW-0408">Iron</keyword>
<dbReference type="SUPFAM" id="SSF102114">
    <property type="entry name" value="Radical SAM enzymes"/>
    <property type="match status" value="1"/>
</dbReference>
<dbReference type="SFLD" id="SFLDF00348">
    <property type="entry name" value="FeFe_hydrogenase_maturase_(Hyd"/>
    <property type="match status" value="1"/>
</dbReference>
<feature type="binding site" evidence="6">
    <location>
        <position position="174"/>
    </location>
    <ligand>
        <name>S-adenosyl-L-methionine</name>
        <dbReference type="ChEBI" id="CHEBI:59789"/>
    </ligand>
</feature>
<dbReference type="PROSITE" id="PS51918">
    <property type="entry name" value="RADICAL_SAM"/>
    <property type="match status" value="1"/>
</dbReference>
<feature type="binding site" evidence="5">
    <location>
        <position position="53"/>
    </location>
    <ligand>
        <name>[4Fe-4S] cluster</name>
        <dbReference type="ChEBI" id="CHEBI:49883"/>
        <note>4Fe-4S-S-AdoMet</note>
    </ligand>
</feature>
<dbReference type="SMART" id="SM00729">
    <property type="entry name" value="Elp3"/>
    <property type="match status" value="1"/>
</dbReference>
<evidence type="ECO:0000256" key="3">
    <source>
        <dbReference type="ARBA" id="ARBA00023004"/>
    </source>
</evidence>
<reference evidence="9 10" key="1">
    <citation type="journal article" date="2017" name="Genome Announc.">
        <title>Complete Genome Sequences of Two Acetylene-Fermenting Pelobacter acetylenicus Strains.</title>
        <authorList>
            <person name="Sutton J.M."/>
            <person name="Baesman S.M."/>
            <person name="Fierst J.L."/>
            <person name="Poret-Peterson A.T."/>
            <person name="Oremland R.S."/>
            <person name="Dunlap D.S."/>
            <person name="Akob D.M."/>
        </authorList>
    </citation>
    <scope>NUCLEOTIDE SEQUENCE [LARGE SCALE GENOMIC DNA]</scope>
    <source>
        <strain evidence="9 10">DSM 3247</strain>
    </source>
</reference>
<evidence type="ECO:0000313" key="9">
    <source>
        <dbReference type="EMBL" id="APG25840.1"/>
    </source>
</evidence>
<gene>
    <name evidence="9" type="ORF">A7E75_13085</name>
</gene>
<proteinExistence type="predicted"/>
<dbReference type="PANTHER" id="PTHR43726">
    <property type="entry name" value="3-METHYLORNITHINE SYNTHASE"/>
    <property type="match status" value="1"/>
</dbReference>
<evidence type="ECO:0000256" key="1">
    <source>
        <dbReference type="ARBA" id="ARBA00022691"/>
    </source>
</evidence>
<sequence>MMDNMTKQEIMRWLQCPAGSELDTLQARADKTRHEHVGDAVHLRGLVELSNICSRNCLYCGIRRDNHAVQRYRITLEEIMDCAFKAVEYGFGTLVLQGGEDAGLTAAFIGEVIRRIKTETELAVTLSLGERDPAEWKMWREAGADRYLLRFETSNRALFDRIHPPREGHASTSRIAMLKTLQDIGYETGSGVMIGIPGQRYSDLAEDIQLFADLQLDMIGVGPYIPHPQTPMGNWKDGGMGDEQVPNSLAMGLRVVALARLVCPGANIPSTTALATLDGKAGREMGLCWGANVIMPNLTPLKYRRLYEIYPSKAASTETPEQSRDAALKQIEFLGRSPGRGRGDSLYHLQYKTTSKRKEG</sequence>
<dbReference type="SFLD" id="SFLDG01082">
    <property type="entry name" value="B12-binding_domain_containing"/>
    <property type="match status" value="1"/>
</dbReference>
<dbReference type="SFLD" id="SFLDS00029">
    <property type="entry name" value="Radical_SAM"/>
    <property type="match status" value="1"/>
</dbReference>
<dbReference type="InterPro" id="IPR024021">
    <property type="entry name" value="FeFe-hyd_HydE_rSAM"/>
</dbReference>
<dbReference type="SFLD" id="SFLDG01280">
    <property type="entry name" value="HydE/PylB-like"/>
    <property type="match status" value="1"/>
</dbReference>
<evidence type="ECO:0000256" key="7">
    <source>
        <dbReference type="SAM" id="MobiDB-lite"/>
    </source>
</evidence>
<evidence type="ECO:0000256" key="5">
    <source>
        <dbReference type="PIRSR" id="PIRSR004762-1"/>
    </source>
</evidence>
<protein>
    <submittedName>
        <fullName evidence="9">[FeFe] hydrogenase H-cluster radical SAM maturase HydE</fullName>
    </submittedName>
</protein>
<dbReference type="GO" id="GO:0051539">
    <property type="term" value="F:4 iron, 4 sulfur cluster binding"/>
    <property type="evidence" value="ECO:0007669"/>
    <property type="project" value="UniProtKB-KW"/>
</dbReference>
<keyword evidence="5" id="KW-0004">4Fe-4S</keyword>
<dbReference type="Gene3D" id="3.20.20.70">
    <property type="entry name" value="Aldolase class I"/>
    <property type="match status" value="1"/>
</dbReference>
<dbReference type="PANTHER" id="PTHR43726:SF1">
    <property type="entry name" value="BIOTIN SYNTHASE"/>
    <property type="match status" value="1"/>
</dbReference>
<keyword evidence="2" id="KW-0479">Metal-binding</keyword>